<dbReference type="InterPro" id="IPR003838">
    <property type="entry name" value="ABC3_permease_C"/>
</dbReference>
<evidence type="ECO:0000256" key="6">
    <source>
        <dbReference type="SAM" id="Phobius"/>
    </source>
</evidence>
<evidence type="ECO:0000313" key="9">
    <source>
        <dbReference type="Proteomes" id="UP000647172"/>
    </source>
</evidence>
<feature type="transmembrane region" description="Helical" evidence="6">
    <location>
        <begin position="243"/>
        <end position="269"/>
    </location>
</feature>
<dbReference type="Pfam" id="PF02687">
    <property type="entry name" value="FtsX"/>
    <property type="match status" value="2"/>
</dbReference>
<accession>A0A919JEE4</accession>
<organism evidence="8 9">
    <name type="scientific">Actinoplanes nipponensis</name>
    <dbReference type="NCBI Taxonomy" id="135950"/>
    <lineage>
        <taxon>Bacteria</taxon>
        <taxon>Bacillati</taxon>
        <taxon>Actinomycetota</taxon>
        <taxon>Actinomycetes</taxon>
        <taxon>Micromonosporales</taxon>
        <taxon>Micromonosporaceae</taxon>
        <taxon>Actinoplanes</taxon>
    </lineage>
</organism>
<feature type="domain" description="ABC3 transporter permease C-terminal" evidence="7">
    <location>
        <begin position="616"/>
        <end position="726"/>
    </location>
</feature>
<keyword evidence="4 6" id="KW-1133">Transmembrane helix</keyword>
<proteinExistence type="predicted"/>
<protein>
    <recommendedName>
        <fullName evidence="7">ABC3 transporter permease C-terminal domain-containing protein</fullName>
    </recommendedName>
</protein>
<evidence type="ECO:0000259" key="7">
    <source>
        <dbReference type="Pfam" id="PF02687"/>
    </source>
</evidence>
<dbReference type="AlphaFoldDB" id="A0A919JEE4"/>
<feature type="transmembrane region" description="Helical" evidence="6">
    <location>
        <begin position="616"/>
        <end position="638"/>
    </location>
</feature>
<feature type="transmembrane region" description="Helical" evidence="6">
    <location>
        <begin position="365"/>
        <end position="393"/>
    </location>
</feature>
<feature type="transmembrane region" description="Helical" evidence="6">
    <location>
        <begin position="414"/>
        <end position="439"/>
    </location>
</feature>
<comment type="caution">
    <text evidence="8">The sequence shown here is derived from an EMBL/GenBank/DDBJ whole genome shotgun (WGS) entry which is preliminary data.</text>
</comment>
<gene>
    <name evidence="8" type="ORF">Ani05nite_13790</name>
</gene>
<comment type="subcellular location">
    <subcellularLocation>
        <location evidence="1">Cell membrane</location>
        <topology evidence="1">Multi-pass membrane protein</topology>
    </subcellularLocation>
</comment>
<dbReference type="PANTHER" id="PTHR30287:SF2">
    <property type="entry name" value="BLL1001 PROTEIN"/>
    <property type="match status" value="1"/>
</dbReference>
<feature type="transmembrane region" description="Helical" evidence="6">
    <location>
        <begin position="701"/>
        <end position="725"/>
    </location>
</feature>
<evidence type="ECO:0000313" key="8">
    <source>
        <dbReference type="EMBL" id="GIE47845.1"/>
    </source>
</evidence>
<dbReference type="EMBL" id="BOMQ01000017">
    <property type="protein sequence ID" value="GIE47845.1"/>
    <property type="molecule type" value="Genomic_DNA"/>
</dbReference>
<evidence type="ECO:0000256" key="3">
    <source>
        <dbReference type="ARBA" id="ARBA00022692"/>
    </source>
</evidence>
<feature type="transmembrane region" description="Helical" evidence="6">
    <location>
        <begin position="289"/>
        <end position="314"/>
    </location>
</feature>
<dbReference type="RefSeq" id="WP_203766103.1">
    <property type="nucleotide sequence ID" value="NZ_BAAAYJ010000116.1"/>
</dbReference>
<feature type="domain" description="ABC3 transporter permease C-terminal" evidence="7">
    <location>
        <begin position="202"/>
        <end position="318"/>
    </location>
</feature>
<keyword evidence="5 6" id="KW-0472">Membrane</keyword>
<evidence type="ECO:0000256" key="2">
    <source>
        <dbReference type="ARBA" id="ARBA00022475"/>
    </source>
</evidence>
<evidence type="ECO:0000256" key="1">
    <source>
        <dbReference type="ARBA" id="ARBA00004651"/>
    </source>
</evidence>
<feature type="transmembrane region" description="Helical" evidence="6">
    <location>
        <begin position="198"/>
        <end position="222"/>
    </location>
</feature>
<dbReference type="InterPro" id="IPR038766">
    <property type="entry name" value="Membrane_comp_ABC_pdt"/>
</dbReference>
<dbReference type="Proteomes" id="UP000647172">
    <property type="component" value="Unassembled WGS sequence"/>
</dbReference>
<name>A0A919JEE4_9ACTN</name>
<sequence length="737" mass="76819">MIRFGLRLTLAGGREAAVRLAVIALSVALGVGLLLVALTGLHGVTSQNDRYGWANSADAPGAERGVDPLWWQLRVDGFDRRTIGRVDLAATGPRSPVPPGLPRLPGPGEYFASPELARLIAATPAAELADRFPGRRLAGTIGPRALPAPDSLVAVVGYAPAELSRRAGVSRVGTIATTAPTRCPRGCWSGIPSSGLQLILSVVAAALIFPLFILISTATRLAATRREQRFAAMRLVGATPAQVSVVSAVESTVSALAGTVLGFALFLLFRDAVAGIPFTGAPMFPADLALDPVTVLGVGLGVPLIAALAARLALRRVRISPLGVSRRVTPRPPRAWRLVPLAAGLAEMAYFVGRRPDTTNGQIAAYLSGIFTILIGLVTAGPWLTMAGSRLVARRARRPAALIAARRLADDPRAGFRSVSGLVLALFVTSVAVGVIGSISADRGPRADPDVATLYTLFRDEETAPAGDPVPAGLAAQPGVRASVVTRLPPAGVPVPESPSDSFGGPYVLASCDEIARLPGVTRCAAGARTAWVWPDLSGPDEWTGPWPAADVDPARLSTFRAQSIVTVTDGSVAALERARTVLQLAHPMLYSPYSEREWQAEATKVFQGWRRLADVVILVSLAIAGCSLAVSVAGGLSERKRPFSMLRLTGVPLGTLRRVVALESVTPLVLACLVALGAGLLAAQLFLTGQMELSLSPPGVSFYAIVVGGLAASLAVIASTMPLLRRITGPEAARNE</sequence>
<dbReference type="GO" id="GO:0005886">
    <property type="term" value="C:plasma membrane"/>
    <property type="evidence" value="ECO:0007669"/>
    <property type="project" value="UniProtKB-SubCell"/>
</dbReference>
<keyword evidence="9" id="KW-1185">Reference proteome</keyword>
<evidence type="ECO:0000256" key="5">
    <source>
        <dbReference type="ARBA" id="ARBA00023136"/>
    </source>
</evidence>
<feature type="transmembrane region" description="Helical" evidence="6">
    <location>
        <begin position="20"/>
        <end position="41"/>
    </location>
</feature>
<feature type="transmembrane region" description="Helical" evidence="6">
    <location>
        <begin position="335"/>
        <end position="353"/>
    </location>
</feature>
<keyword evidence="3 6" id="KW-0812">Transmembrane</keyword>
<evidence type="ECO:0000256" key="4">
    <source>
        <dbReference type="ARBA" id="ARBA00022989"/>
    </source>
</evidence>
<feature type="transmembrane region" description="Helical" evidence="6">
    <location>
        <begin position="666"/>
        <end position="689"/>
    </location>
</feature>
<dbReference type="PANTHER" id="PTHR30287">
    <property type="entry name" value="MEMBRANE COMPONENT OF PREDICTED ABC SUPERFAMILY METABOLITE UPTAKE TRANSPORTER"/>
    <property type="match status" value="1"/>
</dbReference>
<keyword evidence="2" id="KW-1003">Cell membrane</keyword>
<reference evidence="8" key="1">
    <citation type="submission" date="2021-01" db="EMBL/GenBank/DDBJ databases">
        <title>Whole genome shotgun sequence of Actinoplanes nipponensis NBRC 14063.</title>
        <authorList>
            <person name="Komaki H."/>
            <person name="Tamura T."/>
        </authorList>
    </citation>
    <scope>NUCLEOTIDE SEQUENCE</scope>
    <source>
        <strain evidence="8">NBRC 14063</strain>
    </source>
</reference>